<evidence type="ECO:0000313" key="2">
    <source>
        <dbReference type="EMBL" id="KAF2692053.1"/>
    </source>
</evidence>
<proteinExistence type="predicted"/>
<protein>
    <submittedName>
        <fullName evidence="2">Uncharacterized protein</fullName>
    </submittedName>
</protein>
<dbReference type="EMBL" id="MU005569">
    <property type="protein sequence ID" value="KAF2692053.1"/>
    <property type="molecule type" value="Genomic_DNA"/>
</dbReference>
<accession>A0A6G1JPG6</accession>
<keyword evidence="3" id="KW-1185">Reference proteome</keyword>
<organism evidence="2 3">
    <name type="scientific">Lentithecium fluviatile CBS 122367</name>
    <dbReference type="NCBI Taxonomy" id="1168545"/>
    <lineage>
        <taxon>Eukaryota</taxon>
        <taxon>Fungi</taxon>
        <taxon>Dikarya</taxon>
        <taxon>Ascomycota</taxon>
        <taxon>Pezizomycotina</taxon>
        <taxon>Dothideomycetes</taxon>
        <taxon>Pleosporomycetidae</taxon>
        <taxon>Pleosporales</taxon>
        <taxon>Massarineae</taxon>
        <taxon>Lentitheciaceae</taxon>
        <taxon>Lentithecium</taxon>
    </lineage>
</organism>
<evidence type="ECO:0000313" key="3">
    <source>
        <dbReference type="Proteomes" id="UP000799291"/>
    </source>
</evidence>
<gene>
    <name evidence="2" type="ORF">K458DRAFT_9444</name>
</gene>
<feature type="region of interest" description="Disordered" evidence="1">
    <location>
        <begin position="174"/>
        <end position="201"/>
    </location>
</feature>
<evidence type="ECO:0000256" key="1">
    <source>
        <dbReference type="SAM" id="MobiDB-lite"/>
    </source>
</evidence>
<sequence length="201" mass="22452">MPPQTGRCLRIRKFPELRQLATAVASIRDRVQLNASCPTVDTACKSYHQGSLLCNSRHLAIGLSSQNILAHRSVPQPHGQLRNIRRTLTRLEMIGNAKKFGRRRKRAAQVFTASSAIRKRLLYQYWLPSQGKLGFAVLARFMSLTVLTGAQKDAVDTVRMRGCTVSTLRMIKASRGGMSSRRPEPGRYFVRPATSEPESSS</sequence>
<dbReference type="Proteomes" id="UP000799291">
    <property type="component" value="Unassembled WGS sequence"/>
</dbReference>
<name>A0A6G1JPG6_9PLEO</name>
<reference evidence="2" key="1">
    <citation type="journal article" date="2020" name="Stud. Mycol.">
        <title>101 Dothideomycetes genomes: a test case for predicting lifestyles and emergence of pathogens.</title>
        <authorList>
            <person name="Haridas S."/>
            <person name="Albert R."/>
            <person name="Binder M."/>
            <person name="Bloem J."/>
            <person name="Labutti K."/>
            <person name="Salamov A."/>
            <person name="Andreopoulos B."/>
            <person name="Baker S."/>
            <person name="Barry K."/>
            <person name="Bills G."/>
            <person name="Bluhm B."/>
            <person name="Cannon C."/>
            <person name="Castanera R."/>
            <person name="Culley D."/>
            <person name="Daum C."/>
            <person name="Ezra D."/>
            <person name="Gonzalez J."/>
            <person name="Henrissat B."/>
            <person name="Kuo A."/>
            <person name="Liang C."/>
            <person name="Lipzen A."/>
            <person name="Lutzoni F."/>
            <person name="Magnuson J."/>
            <person name="Mondo S."/>
            <person name="Nolan M."/>
            <person name="Ohm R."/>
            <person name="Pangilinan J."/>
            <person name="Park H.-J."/>
            <person name="Ramirez L."/>
            <person name="Alfaro M."/>
            <person name="Sun H."/>
            <person name="Tritt A."/>
            <person name="Yoshinaga Y."/>
            <person name="Zwiers L.-H."/>
            <person name="Turgeon B."/>
            <person name="Goodwin S."/>
            <person name="Spatafora J."/>
            <person name="Crous P."/>
            <person name="Grigoriev I."/>
        </authorList>
    </citation>
    <scope>NUCLEOTIDE SEQUENCE</scope>
    <source>
        <strain evidence="2">CBS 122367</strain>
    </source>
</reference>
<dbReference type="AlphaFoldDB" id="A0A6G1JPG6"/>